<dbReference type="PANTHER" id="PTHR41248">
    <property type="entry name" value="NORD PROTEIN"/>
    <property type="match status" value="1"/>
</dbReference>
<dbReference type="PROSITE" id="PS50234">
    <property type="entry name" value="VWFA"/>
    <property type="match status" value="1"/>
</dbReference>
<name>A0ABW7FBQ6_9BURK</name>
<sequence length="594" mass="65845">MEAWIGEHWHRFITGRADSGHAQAAQHFAAQQRALTLLLRAAGGRQRLALAQPMPAAGPVPRSWLQRLAGSGLRLPLPQIDTDVLALPARLALHADPQLNMALYRWWPVLAAHLGNEAGYCAAQRAATQRALRQFPGLQRPWRQLLAAELEQRGPAQGPDEQLLRAWLDLDAPLPGAEPALHHVAPLWCWLQPVASPPLPLDDAEPGTGASQAATPIAGRRRARTPPPQTASRHPLLLAAKTEWLKTFADPLPLDRAHDDTPEPADAQAAADSLDTLTLQRGGSGSRLRFDLDLPAGAYDDIPLGPPEALPEWDPRRQCLQSRRVSLQRLAPRAPAAWPVPPALRALAAQLRRRLAIQQAALRWQRGRQDGEALDLDAWVHERAEPPAQARGAVYQRLRRQQRELATLLLADLSMSTDAHANDHQRVIDVIRDSLYVFGEALQGSGDPFALLGFSSVRRLLRLHEIKSFDDRWDSRVHDRLGALQPGYYTRTGAALRAATRVLQQRPERQRLLLLLSDGKPHDLDGYDGRLGLEDTREALREARAVGLTPFLLSIDSEPPAQLAPLFGTHAHAWVRRPTELPQRLLHLHAQLLR</sequence>
<dbReference type="InterPro" id="IPR002035">
    <property type="entry name" value="VWF_A"/>
</dbReference>
<dbReference type="Proteomes" id="UP001606301">
    <property type="component" value="Unassembled WGS sequence"/>
</dbReference>
<evidence type="ECO:0000259" key="2">
    <source>
        <dbReference type="PROSITE" id="PS50234"/>
    </source>
</evidence>
<evidence type="ECO:0000256" key="1">
    <source>
        <dbReference type="SAM" id="MobiDB-lite"/>
    </source>
</evidence>
<dbReference type="InterPro" id="IPR036465">
    <property type="entry name" value="vWFA_dom_sf"/>
</dbReference>
<dbReference type="Gene3D" id="3.40.50.410">
    <property type="entry name" value="von Willebrand factor, type A domain"/>
    <property type="match status" value="1"/>
</dbReference>
<dbReference type="SUPFAM" id="SSF53300">
    <property type="entry name" value="vWA-like"/>
    <property type="match status" value="1"/>
</dbReference>
<proteinExistence type="predicted"/>
<dbReference type="RefSeq" id="WP_394394453.1">
    <property type="nucleotide sequence ID" value="NZ_JBIGHW010000001.1"/>
</dbReference>
<dbReference type="SMART" id="SM00327">
    <property type="entry name" value="VWA"/>
    <property type="match status" value="1"/>
</dbReference>
<organism evidence="3 4">
    <name type="scientific">Pelomonas margarita</name>
    <dbReference type="NCBI Taxonomy" id="3299031"/>
    <lineage>
        <taxon>Bacteria</taxon>
        <taxon>Pseudomonadati</taxon>
        <taxon>Pseudomonadota</taxon>
        <taxon>Betaproteobacteria</taxon>
        <taxon>Burkholderiales</taxon>
        <taxon>Sphaerotilaceae</taxon>
        <taxon>Roseateles</taxon>
    </lineage>
</organism>
<gene>
    <name evidence="3" type="ORF">ACG0Z3_00560</name>
</gene>
<feature type="region of interest" description="Disordered" evidence="1">
    <location>
        <begin position="200"/>
        <end position="232"/>
    </location>
</feature>
<protein>
    <submittedName>
        <fullName evidence="3">Nitric oxide reductase activation protein NorD</fullName>
    </submittedName>
</protein>
<dbReference type="InterPro" id="IPR051928">
    <property type="entry name" value="NorD/CobT"/>
</dbReference>
<evidence type="ECO:0000313" key="4">
    <source>
        <dbReference type="Proteomes" id="UP001606301"/>
    </source>
</evidence>
<accession>A0ABW7FBQ6</accession>
<dbReference type="PANTHER" id="PTHR41248:SF1">
    <property type="entry name" value="NORD PROTEIN"/>
    <property type="match status" value="1"/>
</dbReference>
<keyword evidence="4" id="KW-1185">Reference proteome</keyword>
<feature type="domain" description="VWFA" evidence="2">
    <location>
        <begin position="406"/>
        <end position="557"/>
    </location>
</feature>
<reference evidence="3 4" key="1">
    <citation type="submission" date="2024-08" db="EMBL/GenBank/DDBJ databases">
        <authorList>
            <person name="Lu H."/>
        </authorList>
    </citation>
    <scope>NUCLEOTIDE SEQUENCE [LARGE SCALE GENOMIC DNA]</scope>
    <source>
        <strain evidence="3 4">LKC17W</strain>
    </source>
</reference>
<dbReference type="CDD" id="cd01454">
    <property type="entry name" value="vWA_norD_type"/>
    <property type="match status" value="1"/>
</dbReference>
<comment type="caution">
    <text evidence="3">The sequence shown here is derived from an EMBL/GenBank/DDBJ whole genome shotgun (WGS) entry which is preliminary data.</text>
</comment>
<feature type="region of interest" description="Disordered" evidence="1">
    <location>
        <begin position="253"/>
        <end position="280"/>
    </location>
</feature>
<dbReference type="Pfam" id="PF00092">
    <property type="entry name" value="VWA"/>
    <property type="match status" value="1"/>
</dbReference>
<dbReference type="EMBL" id="JBIGHW010000001">
    <property type="protein sequence ID" value="MFG6439164.1"/>
    <property type="molecule type" value="Genomic_DNA"/>
</dbReference>
<evidence type="ECO:0000313" key="3">
    <source>
        <dbReference type="EMBL" id="MFG6439164.1"/>
    </source>
</evidence>